<dbReference type="GO" id="GO:0004725">
    <property type="term" value="F:protein tyrosine phosphatase activity"/>
    <property type="evidence" value="ECO:0007669"/>
    <property type="project" value="UniProtKB-EC"/>
</dbReference>
<dbReference type="Gene3D" id="3.90.190.10">
    <property type="entry name" value="Protein tyrosine phosphatase superfamily"/>
    <property type="match status" value="3"/>
</dbReference>
<evidence type="ECO:0000259" key="6">
    <source>
        <dbReference type="PROSITE" id="PS50056"/>
    </source>
</evidence>
<dbReference type="InterPro" id="IPR057023">
    <property type="entry name" value="PTP-SAK"/>
</dbReference>
<dbReference type="InterPro" id="IPR050348">
    <property type="entry name" value="Protein-Tyr_Phosphatase"/>
</dbReference>
<feature type="domain" description="Tyrosine specific protein phosphatases" evidence="6">
    <location>
        <begin position="1314"/>
        <end position="1388"/>
    </location>
</feature>
<evidence type="ECO:0000256" key="3">
    <source>
        <dbReference type="ARBA" id="ARBA00022801"/>
    </source>
</evidence>
<dbReference type="InterPro" id="IPR043502">
    <property type="entry name" value="DNA/RNA_pol_sf"/>
</dbReference>
<evidence type="ECO:0000256" key="1">
    <source>
        <dbReference type="ARBA" id="ARBA00009580"/>
    </source>
</evidence>
<feature type="domain" description="Reverse transcriptase" evidence="7">
    <location>
        <begin position="489"/>
        <end position="746"/>
    </location>
</feature>
<comment type="similarity">
    <text evidence="1">Belongs to the protein-tyrosine phosphatase family.</text>
</comment>
<dbReference type="PANTHER" id="PTHR19134:SF562">
    <property type="entry name" value="PROTEIN-TYROSINE-PHOSPHATASE"/>
    <property type="match status" value="1"/>
</dbReference>
<dbReference type="PRINTS" id="PR00700">
    <property type="entry name" value="PRTYPHPHTASE"/>
</dbReference>
<keyword evidence="9" id="KW-1185">Reference proteome</keyword>
<dbReference type="Pfam" id="PF22784">
    <property type="entry name" value="PTP-SAK"/>
    <property type="match status" value="1"/>
</dbReference>
<evidence type="ECO:0000259" key="5">
    <source>
        <dbReference type="PROSITE" id="PS50055"/>
    </source>
</evidence>
<dbReference type="Pfam" id="PF00078">
    <property type="entry name" value="RVT_1"/>
    <property type="match status" value="1"/>
</dbReference>
<dbReference type="PANTHER" id="PTHR19134">
    <property type="entry name" value="RECEPTOR-TYPE TYROSINE-PROTEIN PHOSPHATASE"/>
    <property type="match status" value="1"/>
</dbReference>
<feature type="domain" description="Tyrosine-protein phosphatase" evidence="5">
    <location>
        <begin position="1429"/>
        <end position="1668"/>
    </location>
</feature>
<gene>
    <name evidence="8" type="ORF">MEDL_64379</name>
</gene>
<dbReference type="EMBL" id="CAJPWZ010003132">
    <property type="protein sequence ID" value="CAG2252753.1"/>
    <property type="molecule type" value="Genomic_DNA"/>
</dbReference>
<evidence type="ECO:0000313" key="8">
    <source>
        <dbReference type="EMBL" id="CAG2252753.1"/>
    </source>
</evidence>
<organism evidence="8 9">
    <name type="scientific">Mytilus edulis</name>
    <name type="common">Blue mussel</name>
    <dbReference type="NCBI Taxonomy" id="6550"/>
    <lineage>
        <taxon>Eukaryota</taxon>
        <taxon>Metazoa</taxon>
        <taxon>Spiralia</taxon>
        <taxon>Lophotrochozoa</taxon>
        <taxon>Mollusca</taxon>
        <taxon>Bivalvia</taxon>
        <taxon>Autobranchia</taxon>
        <taxon>Pteriomorphia</taxon>
        <taxon>Mytilida</taxon>
        <taxon>Mytiloidea</taxon>
        <taxon>Mytilidae</taxon>
        <taxon>Mytilinae</taxon>
        <taxon>Mytilus</taxon>
    </lineage>
</organism>
<dbReference type="SUPFAM" id="SSF56219">
    <property type="entry name" value="DNase I-like"/>
    <property type="match status" value="1"/>
</dbReference>
<dbReference type="InterPro" id="IPR005135">
    <property type="entry name" value="Endo/exonuclease/phosphatase"/>
</dbReference>
<evidence type="ECO:0000256" key="4">
    <source>
        <dbReference type="ARBA" id="ARBA00022912"/>
    </source>
</evidence>
<dbReference type="InterPro" id="IPR000387">
    <property type="entry name" value="Tyr_Pase_dom"/>
</dbReference>
<dbReference type="Pfam" id="PF14529">
    <property type="entry name" value="Exo_endo_phos_2"/>
    <property type="match status" value="1"/>
</dbReference>
<dbReference type="PROSITE" id="PS50878">
    <property type="entry name" value="RT_POL"/>
    <property type="match status" value="1"/>
</dbReference>
<dbReference type="PROSITE" id="PS00383">
    <property type="entry name" value="TYR_PHOSPHATASE_1"/>
    <property type="match status" value="1"/>
</dbReference>
<feature type="domain" description="Tyrosine-protein phosphatase" evidence="5">
    <location>
        <begin position="1173"/>
        <end position="1397"/>
    </location>
</feature>
<feature type="domain" description="Tyrosine specific protein phosphatases" evidence="6">
    <location>
        <begin position="1596"/>
        <end position="1660"/>
    </location>
</feature>
<dbReference type="SUPFAM" id="SSF52799">
    <property type="entry name" value="(Phosphotyrosine protein) phosphatases II"/>
    <property type="match status" value="2"/>
</dbReference>
<dbReference type="InterPro" id="IPR003595">
    <property type="entry name" value="Tyr_Pase_cat"/>
</dbReference>
<dbReference type="EC" id="3.1.3.48" evidence="2"/>
<accession>A0A8S3V8B4</accession>
<comment type="caution">
    <text evidence="8">The sequence shown here is derived from an EMBL/GenBank/DDBJ whole genome shotgun (WGS) entry which is preliminary data.</text>
</comment>
<dbReference type="InterPro" id="IPR000242">
    <property type="entry name" value="PTP_cat"/>
</dbReference>
<dbReference type="PROSITE" id="PS50055">
    <property type="entry name" value="TYR_PHOSPHATASE_PTP"/>
    <property type="match status" value="2"/>
</dbReference>
<proteinExistence type="inferred from homology"/>
<dbReference type="Proteomes" id="UP000683360">
    <property type="component" value="Unassembled WGS sequence"/>
</dbReference>
<dbReference type="OrthoDB" id="10014409at2759"/>
<dbReference type="SMART" id="SM00404">
    <property type="entry name" value="PTPc_motif"/>
    <property type="match status" value="2"/>
</dbReference>
<dbReference type="InterPro" id="IPR000477">
    <property type="entry name" value="RT_dom"/>
</dbReference>
<dbReference type="InterPro" id="IPR029021">
    <property type="entry name" value="Prot-tyrosine_phosphatase-like"/>
</dbReference>
<evidence type="ECO:0000256" key="2">
    <source>
        <dbReference type="ARBA" id="ARBA00013064"/>
    </source>
</evidence>
<dbReference type="InterPro" id="IPR016130">
    <property type="entry name" value="Tyr_Pase_AS"/>
</dbReference>
<dbReference type="Gene3D" id="3.60.10.10">
    <property type="entry name" value="Endonuclease/exonuclease/phosphatase"/>
    <property type="match status" value="1"/>
</dbReference>
<evidence type="ECO:0000313" key="9">
    <source>
        <dbReference type="Proteomes" id="UP000683360"/>
    </source>
</evidence>
<keyword evidence="3" id="KW-0378">Hydrolase</keyword>
<keyword evidence="4" id="KW-0904">Protein phosphatase</keyword>
<dbReference type="Pfam" id="PF00102">
    <property type="entry name" value="Y_phosphatase"/>
    <property type="match status" value="2"/>
</dbReference>
<dbReference type="SUPFAM" id="SSF56672">
    <property type="entry name" value="DNA/RNA polymerases"/>
    <property type="match status" value="1"/>
</dbReference>
<dbReference type="SMART" id="SM00194">
    <property type="entry name" value="PTPc"/>
    <property type="match status" value="2"/>
</dbReference>
<dbReference type="InterPro" id="IPR036691">
    <property type="entry name" value="Endo/exonu/phosph_ase_sf"/>
</dbReference>
<dbReference type="PROSITE" id="PS50056">
    <property type="entry name" value="TYR_PHOSPHATASE_2"/>
    <property type="match status" value="2"/>
</dbReference>
<name>A0A8S3V8B4_MYTED</name>
<sequence length="1668" mass="192231">MLQEHWLHSRDKYRIHDDFNLFNSYTKCFDDDKFDIPIQRSRGHAGVSIMYRKTLQTIIKEIPDGGNRIIGVLIKLAKPILLLCVYLPTRGNGYSRDDYQAILDELSEIIQKYNDSYTIILGGDMNASFHRNSSNTRDIDFKLFANEHNLSLPKLCKEQDTFFHFNGKDSSQIDYFILNTDIVTSYNVLTRELCNTSTHDPITITVPMEKSIDESTNSDNKCVRKIDWNKIDTNEYERKLSHKLDSELQNLDLESLDNFIDNLCEIVTDTARELVPSKQNSGSRTRRKGRVWPPHIVDIIRKEKHCFWKWKQAGQPKSKDNKYFNELKQTKKDLRSAQRQLEASKRQDNLINIMELRETDQKQFYKLIKRQRDHNYISTSVLRYNDKIFSDSIAICETWADYFQELSTPFDNEFFDNSYKQLVEDDVKILQDLFNTNKEPLEFLSEDDVGKCIMSFKNGKAADEQGITIEHLKYGGQPVIKIIVKLVNFIFQHINLPSNLKSGICYPVFKNGGKPREMPNSYRKITVTSTIGKVVEKLHLSKNVNIIKDKQSRLQKGFTVGECPSVAALILTELKAEAKKLKKQLIITFSDAQKAFDIVWHSGLMREMYKGGMTGDNWLLFNEWYKNLESSVMWQSIKSKPVHEFQGVRQGGVWSPTAYKVFINTLLKTFEMNGLGAHLGSIYCGIPTVADDVTLISNNPYEMQTMLNVLSDYANKHRYIISSQKSCTLQYGSKTEHLFTLNGQPLQNSVKATHLGIDHDVNSKYGVKDCVPNRIQTARKTVYALMGAGLHGLNGLNPKVSMHLVKIYVLPRLLYGLDSIILSVSDMKLLSVYYTKLLKQIQHLPERTSTSAVYLLLGQIPVEAELHKRMLNFFGNIIRNHGSVERDVAIRQLAVMPRDSNSWFVKIIDLTEQYGLPSPHDLINVPPGKIEWKNIVRKSISSYWIDLLKSDVKSKSSLKFLNVNNITQGKTHNVWDSCGTEPFTSTMASIKAKIMCGTYTLQHDRAKFDRSGGTNSACKLCGKGSEDIKHFLLYCEKLRDIQEHFLNIILVKLYDCVDMEVYNEILSSEDLQLKVIIDCSSFEFLDESNISNIECVSRDSKREANDGNEYVNAAITSDTGEVTVYLQDTDQAELTPKSDDLVYNNLPTERNVYKIPIGNLKEVINEKLKDEGFKKEYEILPKGLVHAHVEGSKEENKAKNRFLTTWPYDHSRIVLNGNPKNDYINASYIDNYDKEKAYIASQGPKSNTKKDFWHMIWQENVGKIVMVTQLKEGKRDKCIQYWPDAVNDPMKQKERKVHQFHFTQWPDHGVPDSTKLVNFYRKVKSQHCDQNGPMAVHCSAGVGRTGTFIAIDALYEHGKKVGYVDIMEYVQIMRKDRMNMIQTHEQYETVFEALLELFTIPDKSIPKNDFCKYIANQECRTLPKNQKVYKQEFQTLENLRPLYDASNFTAANLKENISKNVVKNILPHDNFRPYLMSYGRKRTDYINAVIIPGYREESKFFVTQCPLKDTVVDFWTMIYDHNSRIIVLLDQVNKNANLWLGKSEMLVVDDFSIMQKEENNVDELEIALEYKKQQDKRIIKVFTTSEWQGATLPVTKLMVDLLKSVVSCWNSQKCPITVVCRDGSSKSGLFVALYLILDKMKIDEEVDIFQVVRNIQTRRPEFLTNCVS</sequence>
<protein>
    <recommendedName>
        <fullName evidence="2">protein-tyrosine-phosphatase</fullName>
        <ecNumber evidence="2">3.1.3.48</ecNumber>
    </recommendedName>
</protein>
<evidence type="ECO:0000259" key="7">
    <source>
        <dbReference type="PROSITE" id="PS50878"/>
    </source>
</evidence>
<reference evidence="8" key="1">
    <citation type="submission" date="2021-03" db="EMBL/GenBank/DDBJ databases">
        <authorList>
            <person name="Bekaert M."/>
        </authorList>
    </citation>
    <scope>NUCLEOTIDE SEQUENCE</scope>
</reference>